<name>A0A1R3KTT1_COCAP</name>
<evidence type="ECO:0000313" key="1">
    <source>
        <dbReference type="EMBL" id="OMP10485.1"/>
    </source>
</evidence>
<accession>A0A1R3KTT1</accession>
<proteinExistence type="predicted"/>
<keyword evidence="2" id="KW-1185">Reference proteome</keyword>
<reference evidence="1 2" key="1">
    <citation type="submission" date="2013-09" db="EMBL/GenBank/DDBJ databases">
        <title>Corchorus capsularis genome sequencing.</title>
        <authorList>
            <person name="Alam M."/>
            <person name="Haque M.S."/>
            <person name="Islam M.S."/>
            <person name="Emdad E.M."/>
            <person name="Islam M.M."/>
            <person name="Ahmed B."/>
            <person name="Halim A."/>
            <person name="Hossen Q.M.M."/>
            <person name="Hossain M.Z."/>
            <person name="Ahmed R."/>
            <person name="Khan M.M."/>
            <person name="Islam R."/>
            <person name="Rashid M.M."/>
            <person name="Khan S.A."/>
            <person name="Rahman M.S."/>
            <person name="Alam M."/>
        </authorList>
    </citation>
    <scope>NUCLEOTIDE SEQUENCE [LARGE SCALE GENOMIC DNA]</scope>
    <source>
        <strain evidence="2">cv. CVL-1</strain>
        <tissue evidence="1">Whole seedling</tissue>
    </source>
</reference>
<protein>
    <submittedName>
        <fullName evidence="1">Uncharacterized protein</fullName>
    </submittedName>
</protein>
<dbReference type="EMBL" id="AWWV01002417">
    <property type="protein sequence ID" value="OMP10485.1"/>
    <property type="molecule type" value="Genomic_DNA"/>
</dbReference>
<dbReference type="AlphaFoldDB" id="A0A1R3KTT1"/>
<comment type="caution">
    <text evidence="1">The sequence shown here is derived from an EMBL/GenBank/DDBJ whole genome shotgun (WGS) entry which is preliminary data.</text>
</comment>
<organism evidence="1 2">
    <name type="scientific">Corchorus capsularis</name>
    <name type="common">Jute</name>
    <dbReference type="NCBI Taxonomy" id="210143"/>
    <lineage>
        <taxon>Eukaryota</taxon>
        <taxon>Viridiplantae</taxon>
        <taxon>Streptophyta</taxon>
        <taxon>Embryophyta</taxon>
        <taxon>Tracheophyta</taxon>
        <taxon>Spermatophyta</taxon>
        <taxon>Magnoliopsida</taxon>
        <taxon>eudicotyledons</taxon>
        <taxon>Gunneridae</taxon>
        <taxon>Pentapetalae</taxon>
        <taxon>rosids</taxon>
        <taxon>malvids</taxon>
        <taxon>Malvales</taxon>
        <taxon>Malvaceae</taxon>
        <taxon>Grewioideae</taxon>
        <taxon>Apeibeae</taxon>
        <taxon>Corchorus</taxon>
    </lineage>
</organism>
<evidence type="ECO:0000313" key="2">
    <source>
        <dbReference type="Proteomes" id="UP000188268"/>
    </source>
</evidence>
<dbReference type="Gramene" id="OMP10485">
    <property type="protein sequence ID" value="OMP10485"/>
    <property type="gene ID" value="CCACVL1_00944"/>
</dbReference>
<sequence length="37" mass="3905">MKGGVDKLKALASCLVNFHVPIVKEAASNSSRYKGQG</sequence>
<gene>
    <name evidence="1" type="ORF">CCACVL1_00944</name>
</gene>
<dbReference type="Proteomes" id="UP000188268">
    <property type="component" value="Unassembled WGS sequence"/>
</dbReference>